<dbReference type="InterPro" id="IPR050291">
    <property type="entry name" value="CDF_Transporter"/>
</dbReference>
<evidence type="ECO:0000259" key="9">
    <source>
        <dbReference type="Pfam" id="PF01545"/>
    </source>
</evidence>
<dbReference type="GO" id="GO:0098771">
    <property type="term" value="P:inorganic ion homeostasis"/>
    <property type="evidence" value="ECO:0007669"/>
    <property type="project" value="UniProtKB-ARBA"/>
</dbReference>
<feature type="transmembrane region" description="Helical" evidence="8">
    <location>
        <begin position="303"/>
        <end position="324"/>
    </location>
</feature>
<evidence type="ECO:0000256" key="7">
    <source>
        <dbReference type="SAM" id="MobiDB-lite"/>
    </source>
</evidence>
<dbReference type="EMBL" id="QEAM01000304">
    <property type="protein sequence ID" value="TPX41755.1"/>
    <property type="molecule type" value="Genomic_DNA"/>
</dbReference>
<feature type="region of interest" description="Disordered" evidence="7">
    <location>
        <begin position="60"/>
        <end position="101"/>
    </location>
</feature>
<gene>
    <name evidence="11" type="ORF">SeLEV6574_g05937</name>
</gene>
<evidence type="ECO:0000256" key="6">
    <source>
        <dbReference type="ARBA" id="ARBA00023136"/>
    </source>
</evidence>
<dbReference type="NCBIfam" id="TIGR01297">
    <property type="entry name" value="CDF"/>
    <property type="match status" value="1"/>
</dbReference>
<dbReference type="InterPro" id="IPR027469">
    <property type="entry name" value="Cation_efflux_TMD_sf"/>
</dbReference>
<dbReference type="PANTHER" id="PTHR43840:SF13">
    <property type="entry name" value="CATION EFFLUX PROTEIN CYTOPLASMIC DOMAIN-CONTAINING PROTEIN"/>
    <property type="match status" value="1"/>
</dbReference>
<reference evidence="11 12" key="1">
    <citation type="journal article" date="2019" name="Sci. Rep.">
        <title>Comparative genomics of chytrid fungi reveal insights into the obligate biotrophic and pathogenic lifestyle of Synchytrium endobioticum.</title>
        <authorList>
            <person name="van de Vossenberg B.T.L.H."/>
            <person name="Warris S."/>
            <person name="Nguyen H.D.T."/>
            <person name="van Gent-Pelzer M.P.E."/>
            <person name="Joly D.L."/>
            <person name="van de Geest H.C."/>
            <person name="Bonants P.J.M."/>
            <person name="Smith D.S."/>
            <person name="Levesque C.A."/>
            <person name="van der Lee T.A.J."/>
        </authorList>
    </citation>
    <scope>NUCLEOTIDE SEQUENCE [LARGE SCALE GENOMIC DNA]</scope>
    <source>
        <strain evidence="11 12">LEV6574</strain>
    </source>
</reference>
<dbReference type="SUPFAM" id="SSF161111">
    <property type="entry name" value="Cation efflux protein transmembrane domain-like"/>
    <property type="match status" value="1"/>
</dbReference>
<keyword evidence="2" id="KW-0813">Transport</keyword>
<feature type="compositionally biased region" description="Low complexity" evidence="7">
    <location>
        <begin position="84"/>
        <end position="100"/>
    </location>
</feature>
<evidence type="ECO:0000256" key="1">
    <source>
        <dbReference type="ARBA" id="ARBA00004127"/>
    </source>
</evidence>
<accession>A0A507CRH5</accession>
<feature type="compositionally biased region" description="Low complexity" evidence="7">
    <location>
        <begin position="16"/>
        <end position="39"/>
    </location>
</feature>
<dbReference type="GO" id="GO:0016020">
    <property type="term" value="C:membrane"/>
    <property type="evidence" value="ECO:0007669"/>
    <property type="project" value="InterPro"/>
</dbReference>
<proteinExistence type="predicted"/>
<evidence type="ECO:0000259" key="10">
    <source>
        <dbReference type="Pfam" id="PF16916"/>
    </source>
</evidence>
<dbReference type="GO" id="GO:0012505">
    <property type="term" value="C:endomembrane system"/>
    <property type="evidence" value="ECO:0007669"/>
    <property type="project" value="UniProtKB-SubCell"/>
</dbReference>
<dbReference type="SUPFAM" id="SSF160240">
    <property type="entry name" value="Cation efflux protein cytoplasmic domain-like"/>
    <property type="match status" value="1"/>
</dbReference>
<dbReference type="Gene3D" id="1.20.1510.10">
    <property type="entry name" value="Cation efflux protein transmembrane domain"/>
    <property type="match status" value="1"/>
</dbReference>
<dbReference type="Pfam" id="PF01545">
    <property type="entry name" value="Cation_efflux"/>
    <property type="match status" value="1"/>
</dbReference>
<feature type="transmembrane region" description="Helical" evidence="8">
    <location>
        <begin position="206"/>
        <end position="230"/>
    </location>
</feature>
<dbReference type="InterPro" id="IPR027470">
    <property type="entry name" value="Cation_efflux_CTD"/>
</dbReference>
<dbReference type="FunFam" id="1.20.1510.10:FF:000005">
    <property type="entry name" value="Putative Cation diffusion facilitator 1"/>
    <property type="match status" value="1"/>
</dbReference>
<name>A0A507CRH5_9FUNG</name>
<evidence type="ECO:0000313" key="12">
    <source>
        <dbReference type="Proteomes" id="UP000320475"/>
    </source>
</evidence>
<evidence type="ECO:0000256" key="2">
    <source>
        <dbReference type="ARBA" id="ARBA00022448"/>
    </source>
</evidence>
<feature type="transmembrane region" description="Helical" evidence="8">
    <location>
        <begin position="269"/>
        <end position="288"/>
    </location>
</feature>
<feature type="domain" description="Cation efflux protein cytoplasmic" evidence="10">
    <location>
        <begin position="406"/>
        <end position="473"/>
    </location>
</feature>
<dbReference type="VEuPathDB" id="FungiDB:SeMB42_g05106"/>
<dbReference type="Gene3D" id="3.30.70.1350">
    <property type="entry name" value="Cation efflux protein, cytoplasmic domain"/>
    <property type="match status" value="1"/>
</dbReference>
<dbReference type="InterPro" id="IPR002524">
    <property type="entry name" value="Cation_efflux"/>
</dbReference>
<feature type="region of interest" description="Disordered" evidence="7">
    <location>
        <begin position="16"/>
        <end position="48"/>
    </location>
</feature>
<keyword evidence="5" id="KW-0406">Ion transport</keyword>
<evidence type="ECO:0000256" key="5">
    <source>
        <dbReference type="ARBA" id="ARBA00023065"/>
    </source>
</evidence>
<protein>
    <submittedName>
        <fullName evidence="11">Uncharacterized protein</fullName>
    </submittedName>
</protein>
<dbReference type="PANTHER" id="PTHR43840">
    <property type="entry name" value="MITOCHONDRIAL METAL TRANSPORTER 1-RELATED"/>
    <property type="match status" value="1"/>
</dbReference>
<evidence type="ECO:0000313" key="11">
    <source>
        <dbReference type="EMBL" id="TPX41755.1"/>
    </source>
</evidence>
<dbReference type="InterPro" id="IPR036837">
    <property type="entry name" value="Cation_efflux_CTD_sf"/>
</dbReference>
<comment type="subcellular location">
    <subcellularLocation>
        <location evidence="1">Endomembrane system</location>
        <topology evidence="1">Multi-pass membrane protein</topology>
    </subcellularLocation>
</comment>
<feature type="domain" description="Cation efflux protein transmembrane" evidence="9">
    <location>
        <begin position="205"/>
        <end position="391"/>
    </location>
</feature>
<dbReference type="FunFam" id="3.30.70.1350:FF:000001">
    <property type="entry name" value="Metal tolerance protein 11"/>
    <property type="match status" value="1"/>
</dbReference>
<dbReference type="Proteomes" id="UP000320475">
    <property type="component" value="Unassembled WGS sequence"/>
</dbReference>
<evidence type="ECO:0000256" key="4">
    <source>
        <dbReference type="ARBA" id="ARBA00022989"/>
    </source>
</evidence>
<evidence type="ECO:0000256" key="8">
    <source>
        <dbReference type="SAM" id="Phobius"/>
    </source>
</evidence>
<feature type="transmembrane region" description="Helical" evidence="8">
    <location>
        <begin position="345"/>
        <end position="365"/>
    </location>
</feature>
<comment type="caution">
    <text evidence="11">The sequence shown here is derived from an EMBL/GenBank/DDBJ whole genome shotgun (WGS) entry which is preliminary data.</text>
</comment>
<sequence length="486" mass="52170">MSRTATLASLLATSTTITTGNDGSTTLQRSPSSSPSSPSLLQDTRRNDSDAADIANSHIEARLNAIDPDHVRRRPTTGGPTNHTSHTASSPSLPTTPKPTYNKYFDSAAAAAGPCGASNGDDLESPTTPFTAGQDPLLLRRAIKQSDELAILKKSGRKGRKLFAFYQQQNQLIEELLAPVQATTEDEAIAEEARLLKLKIAVWGSLAANVFLFGLQLAAAIISGSLALFATMADAFMDLSSSVVLVYTGYASTTTNETKYPTGKAKFETAGIIVFSSLMSTVSVQLIVESSRALASHDHEVDLNYLAIGCIGIAIGIKFILLLYCSALSSYPSAKILAQDHRNDLGVNTIGILTTVLGSQLAAWIDPAGAILIALIILRSWAVTAVEHIQLIVGTTASPAFLQRLTYLAMTHDPRVLQVDTCRAYNAGSNYWVEVDIVLPPEMPLCEAHDVGEALQMKLEQLPTVERAFVHLDFETSHAPEHRKVK</sequence>
<dbReference type="GO" id="GO:0030003">
    <property type="term" value="P:intracellular monoatomic cation homeostasis"/>
    <property type="evidence" value="ECO:0007669"/>
    <property type="project" value="UniProtKB-ARBA"/>
</dbReference>
<dbReference type="InterPro" id="IPR058533">
    <property type="entry name" value="Cation_efflux_TM"/>
</dbReference>
<dbReference type="GO" id="GO:0008324">
    <property type="term" value="F:monoatomic cation transmembrane transporter activity"/>
    <property type="evidence" value="ECO:0007669"/>
    <property type="project" value="InterPro"/>
</dbReference>
<keyword evidence="3 8" id="KW-0812">Transmembrane</keyword>
<organism evidence="11 12">
    <name type="scientific">Synchytrium endobioticum</name>
    <dbReference type="NCBI Taxonomy" id="286115"/>
    <lineage>
        <taxon>Eukaryota</taxon>
        <taxon>Fungi</taxon>
        <taxon>Fungi incertae sedis</taxon>
        <taxon>Chytridiomycota</taxon>
        <taxon>Chytridiomycota incertae sedis</taxon>
        <taxon>Chytridiomycetes</taxon>
        <taxon>Synchytriales</taxon>
        <taxon>Synchytriaceae</taxon>
        <taxon>Synchytrium</taxon>
    </lineage>
</organism>
<keyword evidence="4 8" id="KW-1133">Transmembrane helix</keyword>
<dbReference type="Pfam" id="PF16916">
    <property type="entry name" value="ZT_dimer"/>
    <property type="match status" value="1"/>
</dbReference>
<keyword evidence="6 8" id="KW-0472">Membrane</keyword>
<dbReference type="OrthoDB" id="78296at2759"/>
<dbReference type="AlphaFoldDB" id="A0A507CRH5"/>
<evidence type="ECO:0000256" key="3">
    <source>
        <dbReference type="ARBA" id="ARBA00022692"/>
    </source>
</evidence>